<evidence type="ECO:0000256" key="13">
    <source>
        <dbReference type="ARBA" id="ARBA00023136"/>
    </source>
</evidence>
<dbReference type="EC" id="2.1.1.100" evidence="4 16"/>
<evidence type="ECO:0000256" key="14">
    <source>
        <dbReference type="ARBA" id="ARBA00023572"/>
    </source>
</evidence>
<dbReference type="PANTHER" id="PTHR12714:SF9">
    <property type="entry name" value="PROTEIN-S-ISOPRENYLCYSTEINE O-METHYLTRANSFERASE"/>
    <property type="match status" value="1"/>
</dbReference>
<comment type="function">
    <text evidence="14">Catalyzes the post-translational methylation of isoprenylated C-terminal cysteine residues.</text>
</comment>
<evidence type="ECO:0000256" key="10">
    <source>
        <dbReference type="ARBA" id="ARBA00022741"/>
    </source>
</evidence>
<comment type="catalytic activity">
    <reaction evidence="1 16">
        <text>[protein]-C-terminal S-[(2E,6E)-farnesyl]-L-cysteine + S-adenosyl-L-methionine = [protein]-C-terminal S-[(2E,6E)-farnesyl]-L-cysteine methyl ester + S-adenosyl-L-homocysteine</text>
        <dbReference type="Rhea" id="RHEA:21672"/>
        <dbReference type="Rhea" id="RHEA-COMP:12125"/>
        <dbReference type="Rhea" id="RHEA-COMP:12126"/>
        <dbReference type="ChEBI" id="CHEBI:57856"/>
        <dbReference type="ChEBI" id="CHEBI:59789"/>
        <dbReference type="ChEBI" id="CHEBI:90510"/>
        <dbReference type="ChEBI" id="CHEBI:90511"/>
        <dbReference type="EC" id="2.1.1.100"/>
    </reaction>
</comment>
<dbReference type="InterPro" id="IPR027417">
    <property type="entry name" value="P-loop_NTPase"/>
</dbReference>
<sequence>MFLNSSFSALLCGDIAEMCFSRYLALLSFFHFTEFLFTAIANRRAPHFCSLILPFIGTIGVCGCLLGEAIRKLAMVHAGVAFTPRLATSKQADLVTDGIYSWFRHPGYAGWFIWSVSTQIVLCNPICAVLYFIASYRFFRHRVMEEERGLLQFFGPAYVKYQAKVPSGIPFVYAMSTRNMGVWELIKHTGTLVTTDAMVKCAVRSFAFACTSSTAILFGCAYFGITGWIRMVANGSMVCYEINKRFCRQQDWDCYIIGMQALHIGFVFMNSAFVALLCPEPTVFTFARYLALLSFFHFTEFLFTGITNRRSLKALRKVAMVHAGVGFTHRLANSKQADHLLVTNGVYSCFRHPGYTGWFLWSVSTQIVLCNPICTVLYFIASYLFFRDRLIEEEKDLLQFFGPAYAKYQAELIYDIFNWTTNEKARITVIAIANTLDLPERLLSQRVSSRLGSNRLCFDPYDFRQIEQIINGRFKDTGAFDDKALQLASRKVAALSGDLRKAIDIMRQAGEIAVRKKSEKILIEHVQAAIAESQATIRMAYIASLSEHELILFKALVAEVQAKGVEEIRFAELYKQYQIQAHDTYAVMGEMMVRERVSKLASMRLLVLAPVTNNPASRNWFLKKIRLAISLQECNFILNSIEEKENR</sequence>
<keyword evidence="9" id="KW-0235">DNA replication</keyword>
<evidence type="ECO:0000256" key="8">
    <source>
        <dbReference type="ARBA" id="ARBA00022692"/>
    </source>
</evidence>
<dbReference type="GO" id="GO:0032259">
    <property type="term" value="P:methylation"/>
    <property type="evidence" value="ECO:0007669"/>
    <property type="project" value="UniProtKB-KW"/>
</dbReference>
<evidence type="ECO:0000259" key="18">
    <source>
        <dbReference type="Pfam" id="PF22703"/>
    </source>
</evidence>
<dbReference type="GO" id="GO:0006260">
    <property type="term" value="P:DNA replication"/>
    <property type="evidence" value="ECO:0007669"/>
    <property type="project" value="UniProtKB-KW"/>
</dbReference>
<keyword evidence="12 16" id="KW-1133">Transmembrane helix</keyword>
<dbReference type="PROSITE" id="PS51564">
    <property type="entry name" value="SAM_ICMT"/>
    <property type="match status" value="1"/>
</dbReference>
<accession>A0AA36FWB2</accession>
<feature type="non-terminal residue" evidence="19">
    <location>
        <position position="1"/>
    </location>
</feature>
<feature type="transmembrane region" description="Helical" evidence="16">
    <location>
        <begin position="254"/>
        <end position="277"/>
    </location>
</feature>
<feature type="transmembrane region" description="Helical" evidence="16">
    <location>
        <begin position="48"/>
        <end position="70"/>
    </location>
</feature>
<evidence type="ECO:0000256" key="9">
    <source>
        <dbReference type="ARBA" id="ARBA00022705"/>
    </source>
</evidence>
<name>A0AA36FWB2_9BILA</name>
<evidence type="ECO:0000256" key="16">
    <source>
        <dbReference type="RuleBase" id="RU362022"/>
    </source>
</evidence>
<evidence type="ECO:0000313" key="20">
    <source>
        <dbReference type="Proteomes" id="UP001177023"/>
    </source>
</evidence>
<evidence type="ECO:0000313" key="19">
    <source>
        <dbReference type="EMBL" id="CAJ0569274.1"/>
    </source>
</evidence>
<protein>
    <recommendedName>
        <fullName evidence="15 16">Protein-S-isoprenylcysteine O-methyltransferase</fullName>
        <ecNumber evidence="4 16">2.1.1.100</ecNumber>
    </recommendedName>
</protein>
<keyword evidence="20" id="KW-1185">Reference proteome</keyword>
<keyword evidence="10" id="KW-0547">Nucleotide-binding</keyword>
<keyword evidence="5 16" id="KW-0489">Methyltransferase</keyword>
<comment type="subcellular location">
    <subcellularLocation>
        <location evidence="16">Endoplasmic reticulum membrane</location>
        <topology evidence="16">Multi-pass membrane protein</topology>
    </subcellularLocation>
    <subcellularLocation>
        <location evidence="2">Membrane</location>
        <topology evidence="2">Multi-pass membrane protein</topology>
    </subcellularLocation>
</comment>
<keyword evidence="6" id="KW-0808">Transferase</keyword>
<feature type="domain" description="Cdc6 C-terminal" evidence="17">
    <location>
        <begin position="542"/>
        <end position="629"/>
    </location>
</feature>
<feature type="transmembrane region" description="Helical" evidence="16">
    <location>
        <begin position="358"/>
        <end position="386"/>
    </location>
</feature>
<dbReference type="InterPro" id="IPR025770">
    <property type="entry name" value="PPMT_MeTrfase"/>
</dbReference>
<evidence type="ECO:0000256" key="1">
    <source>
        <dbReference type="ARBA" id="ARBA00001450"/>
    </source>
</evidence>
<keyword evidence="7 16" id="KW-0949">S-adenosyl-L-methionine</keyword>
<evidence type="ECO:0000256" key="2">
    <source>
        <dbReference type="ARBA" id="ARBA00004141"/>
    </source>
</evidence>
<evidence type="ECO:0000256" key="3">
    <source>
        <dbReference type="ARBA" id="ARBA00009140"/>
    </source>
</evidence>
<feature type="domain" description="Cdc6 AAA+ ATPase-type lid" evidence="18">
    <location>
        <begin position="473"/>
        <end position="530"/>
    </location>
</feature>
<feature type="transmembrane region" description="Helical" evidence="16">
    <location>
        <begin position="111"/>
        <end position="134"/>
    </location>
</feature>
<dbReference type="SUPFAM" id="SSF52540">
    <property type="entry name" value="P-loop containing nucleoside triphosphate hydrolases"/>
    <property type="match status" value="1"/>
</dbReference>
<dbReference type="Proteomes" id="UP001177023">
    <property type="component" value="Unassembled WGS sequence"/>
</dbReference>
<comment type="caution">
    <text evidence="19">The sequence shown here is derived from an EMBL/GenBank/DDBJ whole genome shotgun (WGS) entry which is preliminary data.</text>
</comment>
<dbReference type="GO" id="GO:0005524">
    <property type="term" value="F:ATP binding"/>
    <property type="evidence" value="ECO:0007669"/>
    <property type="project" value="UniProtKB-KW"/>
</dbReference>
<dbReference type="GO" id="GO:0004671">
    <property type="term" value="F:protein C-terminal S-isoprenylcysteine carboxyl O-methyltransferase activity"/>
    <property type="evidence" value="ECO:0007669"/>
    <property type="project" value="UniProtKB-EC"/>
</dbReference>
<dbReference type="EMBL" id="CATQJA010001996">
    <property type="protein sequence ID" value="CAJ0569274.1"/>
    <property type="molecule type" value="Genomic_DNA"/>
</dbReference>
<reference evidence="19" key="1">
    <citation type="submission" date="2023-06" db="EMBL/GenBank/DDBJ databases">
        <authorList>
            <person name="Delattre M."/>
        </authorList>
    </citation>
    <scope>NUCLEOTIDE SEQUENCE</scope>
    <source>
        <strain evidence="19">AF72</strain>
    </source>
</reference>
<keyword evidence="8 16" id="KW-0812">Transmembrane</keyword>
<dbReference type="InterPro" id="IPR055237">
    <property type="entry name" value="Cdc6_lid"/>
</dbReference>
<dbReference type="Pfam" id="PF04140">
    <property type="entry name" value="ICMT"/>
    <property type="match status" value="2"/>
</dbReference>
<dbReference type="Gene3D" id="1.10.8.60">
    <property type="match status" value="1"/>
</dbReference>
<evidence type="ECO:0000256" key="5">
    <source>
        <dbReference type="ARBA" id="ARBA00022603"/>
    </source>
</evidence>
<keyword evidence="11" id="KW-0067">ATP-binding</keyword>
<organism evidence="19 20">
    <name type="scientific">Mesorhabditis spiculigera</name>
    <dbReference type="NCBI Taxonomy" id="96644"/>
    <lineage>
        <taxon>Eukaryota</taxon>
        <taxon>Metazoa</taxon>
        <taxon>Ecdysozoa</taxon>
        <taxon>Nematoda</taxon>
        <taxon>Chromadorea</taxon>
        <taxon>Rhabditida</taxon>
        <taxon>Rhabditina</taxon>
        <taxon>Rhabditomorpha</taxon>
        <taxon>Rhabditoidea</taxon>
        <taxon>Rhabditidae</taxon>
        <taxon>Mesorhabditinae</taxon>
        <taxon>Mesorhabditis</taxon>
    </lineage>
</organism>
<dbReference type="Gene3D" id="1.20.120.1630">
    <property type="match status" value="2"/>
</dbReference>
<evidence type="ECO:0000259" key="17">
    <source>
        <dbReference type="Pfam" id="PF09079"/>
    </source>
</evidence>
<evidence type="ECO:0000256" key="4">
    <source>
        <dbReference type="ARBA" id="ARBA00012151"/>
    </source>
</evidence>
<dbReference type="InterPro" id="IPR007269">
    <property type="entry name" value="ICMT_MeTrfase"/>
</dbReference>
<dbReference type="Pfam" id="PF09079">
    <property type="entry name" value="WHD_Cdc6"/>
    <property type="match status" value="1"/>
</dbReference>
<evidence type="ECO:0000256" key="15">
    <source>
        <dbReference type="ARBA" id="ARBA00023656"/>
    </source>
</evidence>
<evidence type="ECO:0000256" key="7">
    <source>
        <dbReference type="ARBA" id="ARBA00022691"/>
    </source>
</evidence>
<dbReference type="PANTHER" id="PTHR12714">
    <property type="entry name" value="PROTEIN-S ISOPRENYLCYSTEINE O-METHYLTRANSFERASE"/>
    <property type="match status" value="1"/>
</dbReference>
<feature type="transmembrane region" description="Helical" evidence="16">
    <location>
        <begin position="289"/>
        <end position="307"/>
    </location>
</feature>
<dbReference type="GO" id="GO:0005789">
    <property type="term" value="C:endoplasmic reticulum membrane"/>
    <property type="evidence" value="ECO:0007669"/>
    <property type="project" value="UniProtKB-SubCell"/>
</dbReference>
<feature type="transmembrane region" description="Helical" evidence="16">
    <location>
        <begin position="20"/>
        <end position="41"/>
    </location>
</feature>
<dbReference type="AlphaFoldDB" id="A0AA36FWB2"/>
<keyword evidence="13 16" id="KW-0472">Membrane</keyword>
<keyword evidence="16" id="KW-0256">Endoplasmic reticulum</keyword>
<comment type="similarity">
    <text evidence="3 16">Belongs to the class VI-like SAM-binding methyltransferase superfamily. Isoprenylcysteine carboxyl methyltransferase family.</text>
</comment>
<dbReference type="Pfam" id="PF22703">
    <property type="entry name" value="Cdc6_lid"/>
    <property type="match status" value="1"/>
</dbReference>
<evidence type="ECO:0000256" key="11">
    <source>
        <dbReference type="ARBA" id="ARBA00022840"/>
    </source>
</evidence>
<evidence type="ECO:0000256" key="6">
    <source>
        <dbReference type="ARBA" id="ARBA00022679"/>
    </source>
</evidence>
<evidence type="ECO:0000256" key="12">
    <source>
        <dbReference type="ARBA" id="ARBA00022989"/>
    </source>
</evidence>
<dbReference type="InterPro" id="IPR015163">
    <property type="entry name" value="Cdc6_C"/>
</dbReference>
<proteinExistence type="inferred from homology"/>
<gene>
    <name evidence="19" type="ORF">MSPICULIGERA_LOCUS7757</name>
</gene>